<dbReference type="PATRIC" id="fig|448.7.peg.1368"/>
<dbReference type="RefSeq" id="WP_058526446.1">
    <property type="nucleotide sequence ID" value="NZ_LNYA01000023.1"/>
</dbReference>
<dbReference type="PANTHER" id="PTHR30612">
    <property type="entry name" value="SECA INNER MEMBRANE COMPONENT OF SEC PROTEIN SECRETION SYSTEM"/>
    <property type="match status" value="1"/>
</dbReference>
<reference evidence="6 7" key="1">
    <citation type="submission" date="2015-11" db="EMBL/GenBank/DDBJ databases">
        <title>Genomic analysis of 38 Legionella species identifies large and diverse effector repertoires.</title>
        <authorList>
            <person name="Burstein D."/>
            <person name="Amaro F."/>
            <person name="Zusman T."/>
            <person name="Lifshitz Z."/>
            <person name="Cohen O."/>
            <person name="Gilbert J.A."/>
            <person name="Pupko T."/>
            <person name="Shuman H.A."/>
            <person name="Segal G."/>
        </authorList>
    </citation>
    <scope>NUCLEOTIDE SEQUENCE [LARGE SCALE GENOMIC DNA]</scope>
    <source>
        <strain evidence="6 7">SE-32A-C8</strain>
    </source>
</reference>
<dbReference type="GO" id="GO:0006605">
    <property type="term" value="P:protein targeting"/>
    <property type="evidence" value="ECO:0007669"/>
    <property type="project" value="InterPro"/>
</dbReference>
<accession>A0A0W0TS19</accession>
<dbReference type="GO" id="GO:0005524">
    <property type="term" value="F:ATP binding"/>
    <property type="evidence" value="ECO:0007669"/>
    <property type="project" value="InterPro"/>
</dbReference>
<dbReference type="Proteomes" id="UP000054773">
    <property type="component" value="Unassembled WGS sequence"/>
</dbReference>
<evidence type="ECO:0000313" key="6">
    <source>
        <dbReference type="EMBL" id="KTC98254.1"/>
    </source>
</evidence>
<evidence type="ECO:0000256" key="4">
    <source>
        <dbReference type="SAM" id="Coils"/>
    </source>
</evidence>
<dbReference type="GO" id="GO:0006886">
    <property type="term" value="P:intracellular protein transport"/>
    <property type="evidence" value="ECO:0007669"/>
    <property type="project" value="InterPro"/>
</dbReference>
<dbReference type="Pfam" id="PF07517">
    <property type="entry name" value="SecA_DEAD"/>
    <property type="match status" value="1"/>
</dbReference>
<evidence type="ECO:0000256" key="3">
    <source>
        <dbReference type="ARBA" id="ARBA00023010"/>
    </source>
</evidence>
<keyword evidence="2" id="KW-0653">Protein transport</keyword>
<dbReference type="GO" id="GO:0017038">
    <property type="term" value="P:protein import"/>
    <property type="evidence" value="ECO:0007669"/>
    <property type="project" value="InterPro"/>
</dbReference>
<dbReference type="InterPro" id="IPR014018">
    <property type="entry name" value="SecA_motor_DEAD"/>
</dbReference>
<feature type="coiled-coil region" evidence="4">
    <location>
        <begin position="817"/>
        <end position="844"/>
    </location>
</feature>
<dbReference type="PANTHER" id="PTHR30612:SF0">
    <property type="entry name" value="CHLOROPLAST PROTEIN-TRANSPORTING ATPASE"/>
    <property type="match status" value="1"/>
</dbReference>
<keyword evidence="7" id="KW-1185">Reference proteome</keyword>
<protein>
    <submittedName>
        <fullName evidence="6">Coiled-coil protein</fullName>
    </submittedName>
</protein>
<keyword evidence="3" id="KW-0811">Translocation</keyword>
<evidence type="ECO:0000256" key="2">
    <source>
        <dbReference type="ARBA" id="ARBA00022927"/>
    </source>
</evidence>
<evidence type="ECO:0000313" key="7">
    <source>
        <dbReference type="Proteomes" id="UP000054773"/>
    </source>
</evidence>
<keyword evidence="1" id="KW-1003">Cell membrane</keyword>
<dbReference type="InterPro" id="IPR011115">
    <property type="entry name" value="SecA_DEAD"/>
</dbReference>
<feature type="domain" description="SecA family profile" evidence="5">
    <location>
        <begin position="2076"/>
        <end position="2721"/>
    </location>
</feature>
<dbReference type="PROSITE" id="PS51196">
    <property type="entry name" value="SECA_MOTOR_DEAD"/>
    <property type="match status" value="1"/>
</dbReference>
<comment type="caution">
    <text evidence="6">The sequence shown here is derived from an EMBL/GenBank/DDBJ whole genome shotgun (WGS) entry which is preliminary data.</text>
</comment>
<evidence type="ECO:0000259" key="5">
    <source>
        <dbReference type="PROSITE" id="PS51196"/>
    </source>
</evidence>
<proteinExistence type="predicted"/>
<dbReference type="OrthoDB" id="5630239at2"/>
<dbReference type="STRING" id="448.Lery_1308"/>
<dbReference type="EMBL" id="LNYA01000023">
    <property type="protein sequence ID" value="KTC98254.1"/>
    <property type="molecule type" value="Genomic_DNA"/>
</dbReference>
<keyword evidence="4" id="KW-0175">Coiled coil</keyword>
<dbReference type="InterPro" id="IPR027417">
    <property type="entry name" value="P-loop_NTPase"/>
</dbReference>
<dbReference type="Gene3D" id="3.40.50.300">
    <property type="entry name" value="P-loop containing nucleotide triphosphate hydrolases"/>
    <property type="match status" value="2"/>
</dbReference>
<organism evidence="6 7">
    <name type="scientific">Legionella erythra</name>
    <dbReference type="NCBI Taxonomy" id="448"/>
    <lineage>
        <taxon>Bacteria</taxon>
        <taxon>Pseudomonadati</taxon>
        <taxon>Pseudomonadota</taxon>
        <taxon>Gammaproteobacteria</taxon>
        <taxon>Legionellales</taxon>
        <taxon>Legionellaceae</taxon>
        <taxon>Legionella</taxon>
    </lineage>
</organism>
<dbReference type="SMART" id="SM00957">
    <property type="entry name" value="SecA_DEAD"/>
    <property type="match status" value="1"/>
</dbReference>
<dbReference type="SUPFAM" id="SSF52540">
    <property type="entry name" value="P-loop containing nucleoside triphosphate hydrolases"/>
    <property type="match status" value="1"/>
</dbReference>
<dbReference type="InterPro" id="IPR000185">
    <property type="entry name" value="SecA"/>
</dbReference>
<keyword evidence="2" id="KW-0813">Transport</keyword>
<name>A0A0W0TS19_LEGER</name>
<dbReference type="GO" id="GO:0016020">
    <property type="term" value="C:membrane"/>
    <property type="evidence" value="ECO:0007669"/>
    <property type="project" value="InterPro"/>
</dbReference>
<evidence type="ECO:0000256" key="1">
    <source>
        <dbReference type="ARBA" id="ARBA00022475"/>
    </source>
</evidence>
<dbReference type="PRINTS" id="PR00906">
    <property type="entry name" value="SECA"/>
</dbReference>
<keyword evidence="1" id="KW-0472">Membrane</keyword>
<gene>
    <name evidence="6" type="ORF">Lery_1308</name>
</gene>
<sequence>MFFNTPDTESRSQVLLSRIVKLQQAIAKGEITPDELQKIARLSPAQLEEKTRNPEKLDSANPTDKAIKTLFALLTRAEPGIVNTDASLMDGLKRFDAEHADYLPLSPLAVTNEQTLAIHLSDFAIFYDVFIRHIAVNKVSGDLEDTYNLTLDTLAARTHWLKWKGERPIRMNFSPERADFPGLFEKFLAGKLRKDEWLTDVDIQRQLKILGITDCHIIPFTEDDLGLALHFAREQHQHDEPPAPYVIPLIVNLGEDGHSRIDSRGNHWVRILVEVDPTDKPAKIKLKYTDELQLHEGSKKKIEATLKNALKYHKQIGSYTSKEDMKFYTAFPDCNDPDISVIGTQEQRDGFTCGYRALRGLIQDLIDTGVIKNDDLYKEFSTCKDAASLRDFVYRSLLGQQIISPEIRTALASLASESDFEEQNADEFKIKPAVVEGQLLAFAMERDKPGRKGKFDGKQLEALVALNEAKVKLQDLPAIKAIAAATGPITLNLQEILKDQDNAELVLDVLFEAIGKNPALKRVTLTGTAELDQKFLQDHIDKLALGIELVSEEPALRDYLTLVNTRNALLAHFNIKPNAQTPPWDALFEAMLFRIADKPAHGRFAWFIESLSLADKNALQLGSTGFAKLLQYMADNQHRFEAGAFHYDTFSMRDAQAFGYVIADLSMLTALRDHLQSTNPFLPFKQLSFALTDLSPIDQNELVEVLGDILRASPDGLDRLDIVSSSLASLKEETVQALIDLISAGPYPTVITFSSPDRTTLKIASQLEALENIGLKNQKSRGSEATEKTEKAVAVKRDLPHVTLGKIGKAIFQQDDLTSLSTEIQMQQQQQQQVQQQVQTALDDSSLPEEDELEEELFRLYTGTDELLTRATINKLEAFIKARHPQLSPEQCWDMITGDNADLFKYGIKKISVSAARILIEHLQDVQYGLHPDNLPRGFELQSDQDGNVVLAYSAFDAAINPNESPLTIQFSKPLLPKDWAGNALLFINDKQASDLYKSLKFKKPVPTLDDCIRHFFYLKDDTVKLSVQQRQRILMAFISAQDQEASGKIQALTQSVFGNTLTDQNIKALSEVFFDQGVAGVLQLLTTLQELKRIKGEPFFASFKACFIDSSQNLNELLTENNLTAIQKLMAFSTAQTAWWLALTEQHTSNIGYSPQPKQGEDDGFTHVEKELRPGTRWANLAELAEGFSYFCGQLEEVSPGLHLTEYCPFMAGVADMRVALDRLLSVILPNAHDINEQFYEALPGLSLDALGPFYASRYEGYKLVTPAMMLALGDFTGKAKLDVRFSEKGFTYRCDKVNIGANFADQAVDENSAKQLAIFLRYIATFNHRAPVKRYREAFELIDENIKNNDYFHGKDTLLVLIAVFGTGKRGKHFQKADIDALVNWINQYQDLSKHKNTTALTGIRVMMNAWRAMRRSPIRPTIAEMVTISKQTEKTAQPAQVISMIQELVEVYSEDAQDYIETLTLMCENPNGIGLSVFQAVMRELEGLTKTLKKFTDAEALVLKGHRKLRISTARLLAVCTNEGLEDEEKAAPKIKALYDAVTRCLDKHGEQTTHDLLELLGHIDVKSKTLPTLDQLITIVGDVAANDTPDYSNLEQTIRAALPEGCVIQLDKVVAAPVESGGNLQTIIVKYMGEIIKELAGFKDHIESQLDKNFFKNLATPEGPHTLIKGLEKIGEFSGVLGSVVKGKILGVMLKVYDTVINDGIANVGIKDEATRARLAKIIKNKINHPIKTAEFDAFVDLYADELKALSQVLGDLQLINKNWPSDLRAVIAVLDASPFLNGYPLTIIAKITQALVKGFNPNNPFPTDLLGQFLAFKAPSRETLDALKVIVDTVFDPEKQGVWSDSEKRAICELAITYCKHNPQGIDNYLKQVLSLHESNSELFIQKLHILKANQNNEIKTLIADFDQVEELKNPALTQTVFAFFAGDKAANFPAFIEAASQDKPKMALVMPIVLRAAQKELAEKDSRYNQEALVDVVNQLQLLAPNILKELSALYSSPTYPSLSRLAEITSSTSLDLNQLQIEFDRDPFGKRKDEETLEAQFDTRELAGYFNGLQDMNYGRPMLLTQRQELQTWFLYINGIGQKFGIPTIANGSATGPLKTIKDMSHQDIHDLLDHYKSLLKEGSTATKEQRLKARLETIALLREVMYRATGNMPRPTQILYLLLSMQTNQNFVGQIKTGEGKSMTAALTAALSNLEGKTVDICTSNSFLASEGLEENHAFFEYLGLRVKLITAKSGFDEYKADTIHYSSMSDIALYRSKMQLEGKVFPDNCALIADEVDFSTLDDSTRYRYATALDASADPYHSPYTWIYEALINFTDAQTIPRSDADLQMLAKTWLRNAAKSKEEKQQLKKLEEQPELYQKRLEGWLIAAGKTKQLIDQEETKFRVVTLEHPKYGQVSKACILTGGRPNIDAEFSNGIQQFLHARLRQKYREQIEDGSKADFLVEPEKTYVTSLNSRLLMSTYQSIQGMTGTAGSSKEIIEQYAKYGFRFAAIPQFTSPNRKELDPLLTQAKYLDDPEAEEQEHIRLIVQDILRHISKENEGPCSPVLIQVRDKTQGDKIHEALLAAIQANPEKYKHKLNHSADGKADFLQRFYSSEKPTAQERNEEEKAYKNKAGLDGVITISSVFDRGTDIKPTHKKGLYAVQTYVDTAPHSTEDLERSKSQKVGRSGRKGQFGFTRMILRRSEFKEAYADAPKKLRNLEASTKEVDKAIALLNNIRNKPRSEDRDLRESFDGIKDLVYQEFFTFITAIHATSASKASKKAIINQLLSQWNLVLGRIDNHWEELEHNPALQGKNTVKITRLAEFAAREWNEFAKKDGMLRAHLLKWADHNKMTIELPKERQLDDIELTDQITARKAPLDTHYVKWTDVHNKVSPVSAEAVYADMMDTEGASTELQTEAEKARNQATRAVIQRQLDWLNTPAHQNLLAGRINLDTTEPLENQVKMIMAAMLYLRYKAYRSGNSLGYAKFSKACSDFTEQMIWSKSEPYIQAVVDAQQEHFTILTSHRGDHEKQKNLYLPMLMAENRRLLSNATSTWKKASFASWWEKSPTGMRGQAIEWLTAYRDHWWKRSWVSGDRKAVVTALIEQLNQDDLSATEILTFIQQAKKHLLGDDVKHKRQLGSGSNGRLYNYLNELEIKIHAAMPPKAIDDNRKTEFDEVVDVLSAFVHDERLPAQRKAKLSKIMEFLEVYQKTDLSIEHNSPVMYKKLLDLFEYIGSLPDKDENLQALQDYCQYARNRLVYYFSQGESLSALNKPRSIEVYRALTQAGNIFFYNQTDSEKPPLLNLPGSQFKYNNQTIAFVSKNPEVINTGMHSSFFMQVNQASTYIELLTYLERYMVEKSAQDTRVEFTKIELGNSDHFAPGFTLTVHMLIDDKAIQVDFHLDMKTGAMYTPIDSLYTLDIPKSALDEDRELKTLAEQTQAIRSQWEKQKSEGVKLLDDLQAALDKLDSSVKKRVEQDYKEARAEANLRGETPPNPNKYFAEKLSEIKKGEQNSPDTIQHKS</sequence>